<organism evidence="1 2">
    <name type="scientific">Klebsiella pneumoniae</name>
    <dbReference type="NCBI Taxonomy" id="573"/>
    <lineage>
        <taxon>Bacteria</taxon>
        <taxon>Pseudomonadati</taxon>
        <taxon>Pseudomonadota</taxon>
        <taxon>Gammaproteobacteria</taxon>
        <taxon>Enterobacterales</taxon>
        <taxon>Enterobacteriaceae</taxon>
        <taxon>Klebsiella/Raoultella group</taxon>
        <taxon>Klebsiella</taxon>
        <taxon>Klebsiella pneumoniae complex</taxon>
    </lineage>
</organism>
<proteinExistence type="predicted"/>
<evidence type="ECO:0000313" key="1">
    <source>
        <dbReference type="EMBL" id="SPX53776.1"/>
    </source>
</evidence>
<dbReference type="EMBL" id="UASN01000011">
    <property type="protein sequence ID" value="SPX53776.1"/>
    <property type="molecule type" value="Genomic_DNA"/>
</dbReference>
<protein>
    <submittedName>
        <fullName evidence="1">Uncharacterized protein</fullName>
    </submittedName>
</protein>
<sequence length="171" mass="18335">MAGIDADADAGFIFHTVDDGREVLELKAEVAALASGVFDHRSNAFGLRQRDIDRFGDARQALLLRDLLQMAAGVEVEQRQSQLLAAGHFINEGITGFFQRFFHRVAKVNQVAVVRQDLPRAKVVLFTGGFEFGDGLVAERRGAPLALVLGEEGEGGCFDFGGANGGIGQST</sequence>
<evidence type="ECO:0000313" key="2">
    <source>
        <dbReference type="Proteomes" id="UP000251123"/>
    </source>
</evidence>
<dbReference type="AlphaFoldDB" id="A0A2X1RE39"/>
<gene>
    <name evidence="1" type="ORF">NCTC9601_00907</name>
</gene>
<reference evidence="1 2" key="1">
    <citation type="submission" date="2018-06" db="EMBL/GenBank/DDBJ databases">
        <authorList>
            <consortium name="Pathogen Informatics"/>
            <person name="Doyle S."/>
        </authorList>
    </citation>
    <scope>NUCLEOTIDE SEQUENCE [LARGE SCALE GENOMIC DNA]</scope>
    <source>
        <strain evidence="1 2">NCTC9601</strain>
    </source>
</reference>
<name>A0A2X1RE39_KLEPN</name>
<dbReference type="Proteomes" id="UP000251123">
    <property type="component" value="Unassembled WGS sequence"/>
</dbReference>
<accession>A0A2X1RE39</accession>